<dbReference type="InterPro" id="IPR002223">
    <property type="entry name" value="Kunitz_BPTI"/>
</dbReference>
<reference evidence="5 6" key="1">
    <citation type="submission" date="2020-02" db="EMBL/GenBank/DDBJ databases">
        <authorList>
            <person name="Ferguson B K."/>
        </authorList>
    </citation>
    <scope>NUCLEOTIDE SEQUENCE [LARGE SCALE GENOMIC DNA]</scope>
</reference>
<dbReference type="FunFam" id="4.10.410.10:FF:000021">
    <property type="entry name" value="Serine protease inhibitor, putative"/>
    <property type="match status" value="1"/>
</dbReference>
<dbReference type="OrthoDB" id="4473401at2759"/>
<evidence type="ECO:0000313" key="6">
    <source>
        <dbReference type="Proteomes" id="UP000479000"/>
    </source>
</evidence>
<name>A0A6H5GGA7_9HEMI</name>
<dbReference type="AlphaFoldDB" id="A0A6H5GGA7"/>
<dbReference type="InterPro" id="IPR050098">
    <property type="entry name" value="TFPI/VKTCI-like"/>
</dbReference>
<protein>
    <recommendedName>
        <fullName evidence="4">BPTI/Kunitz inhibitor domain-containing protein</fullName>
    </recommendedName>
</protein>
<dbReference type="GO" id="GO:0004867">
    <property type="term" value="F:serine-type endopeptidase inhibitor activity"/>
    <property type="evidence" value="ECO:0007669"/>
    <property type="project" value="UniProtKB-KW"/>
</dbReference>
<evidence type="ECO:0000313" key="5">
    <source>
        <dbReference type="EMBL" id="CAB0001071.1"/>
    </source>
</evidence>
<evidence type="ECO:0000259" key="4">
    <source>
        <dbReference type="PROSITE" id="PS50279"/>
    </source>
</evidence>
<evidence type="ECO:0000256" key="3">
    <source>
        <dbReference type="ARBA" id="ARBA00023157"/>
    </source>
</evidence>
<accession>A0A6H5GGA7</accession>
<feature type="domain" description="BPTI/Kunitz inhibitor" evidence="4">
    <location>
        <begin position="29"/>
        <end position="79"/>
    </location>
</feature>
<dbReference type="SUPFAM" id="SSF57362">
    <property type="entry name" value="BPTI-like"/>
    <property type="match status" value="1"/>
</dbReference>
<dbReference type="GO" id="GO:0005615">
    <property type="term" value="C:extracellular space"/>
    <property type="evidence" value="ECO:0007669"/>
    <property type="project" value="TreeGrafter"/>
</dbReference>
<dbReference type="EMBL" id="CADCXU010010369">
    <property type="protein sequence ID" value="CAB0001071.1"/>
    <property type="molecule type" value="Genomic_DNA"/>
</dbReference>
<evidence type="ECO:0000256" key="1">
    <source>
        <dbReference type="ARBA" id="ARBA00022690"/>
    </source>
</evidence>
<evidence type="ECO:0000256" key="2">
    <source>
        <dbReference type="ARBA" id="ARBA00022900"/>
    </source>
</evidence>
<dbReference type="SMART" id="SM00131">
    <property type="entry name" value="KU"/>
    <property type="match status" value="1"/>
</dbReference>
<dbReference type="PROSITE" id="PS00280">
    <property type="entry name" value="BPTI_KUNITZ_1"/>
    <property type="match status" value="1"/>
</dbReference>
<dbReference type="Proteomes" id="UP000479000">
    <property type="component" value="Unassembled WGS sequence"/>
</dbReference>
<dbReference type="PROSITE" id="PS50279">
    <property type="entry name" value="BPTI_KUNITZ_2"/>
    <property type="match status" value="1"/>
</dbReference>
<keyword evidence="2" id="KW-0722">Serine protease inhibitor</keyword>
<dbReference type="PRINTS" id="PR00759">
    <property type="entry name" value="BASICPTASE"/>
</dbReference>
<dbReference type="PANTHER" id="PTHR10083">
    <property type="entry name" value="KUNITZ-TYPE PROTEASE INHIBITOR-RELATED"/>
    <property type="match status" value="1"/>
</dbReference>
<keyword evidence="1" id="KW-0646">Protease inhibitor</keyword>
<keyword evidence="3" id="KW-1015">Disulfide bond</keyword>
<organism evidence="5 6">
    <name type="scientific">Nesidiocoris tenuis</name>
    <dbReference type="NCBI Taxonomy" id="355587"/>
    <lineage>
        <taxon>Eukaryota</taxon>
        <taxon>Metazoa</taxon>
        <taxon>Ecdysozoa</taxon>
        <taxon>Arthropoda</taxon>
        <taxon>Hexapoda</taxon>
        <taxon>Insecta</taxon>
        <taxon>Pterygota</taxon>
        <taxon>Neoptera</taxon>
        <taxon>Paraneoptera</taxon>
        <taxon>Hemiptera</taxon>
        <taxon>Heteroptera</taxon>
        <taxon>Panheteroptera</taxon>
        <taxon>Cimicomorpha</taxon>
        <taxon>Miridae</taxon>
        <taxon>Dicyphina</taxon>
        <taxon>Nesidiocoris</taxon>
    </lineage>
</organism>
<keyword evidence="6" id="KW-1185">Reference proteome</keyword>
<sequence>MMSLRFCFIVSLTSISMMSLRFCFIVKICLLPLKTGPCRADFPMYGYDVSQKKCVEFQYGGCRGNRNNFKTLEDCQQTCEPNDKPPEKGT</sequence>
<gene>
    <name evidence="5" type="ORF">NTEN_LOCUS6858</name>
</gene>
<dbReference type="PANTHER" id="PTHR10083:SF374">
    <property type="entry name" value="BPTI_KUNITZ INHIBITOR DOMAIN-CONTAINING PROTEIN"/>
    <property type="match status" value="1"/>
</dbReference>
<dbReference type="InterPro" id="IPR036880">
    <property type="entry name" value="Kunitz_BPTI_sf"/>
</dbReference>
<dbReference type="Pfam" id="PF00014">
    <property type="entry name" value="Kunitz_BPTI"/>
    <property type="match status" value="1"/>
</dbReference>
<dbReference type="InterPro" id="IPR020901">
    <property type="entry name" value="Prtase_inh_Kunz-CS"/>
</dbReference>
<proteinExistence type="predicted"/>
<dbReference type="Gene3D" id="4.10.410.10">
    <property type="entry name" value="Pancreatic trypsin inhibitor Kunitz domain"/>
    <property type="match status" value="1"/>
</dbReference>